<dbReference type="Proteomes" id="UP001597180">
    <property type="component" value="Unassembled WGS sequence"/>
</dbReference>
<evidence type="ECO:0000313" key="2">
    <source>
        <dbReference type="Proteomes" id="UP001597180"/>
    </source>
</evidence>
<accession>A0ABW3UJZ4</accession>
<dbReference type="RefSeq" id="WP_345587214.1">
    <property type="nucleotide sequence ID" value="NZ_BAABJG010000006.1"/>
</dbReference>
<dbReference type="InterPro" id="IPR052194">
    <property type="entry name" value="MESH1"/>
</dbReference>
<dbReference type="EMBL" id="JBHTLU010000013">
    <property type="protein sequence ID" value="MFD1220614.1"/>
    <property type="molecule type" value="Genomic_DNA"/>
</dbReference>
<proteinExistence type="predicted"/>
<name>A0ABW3UJZ4_9BACL</name>
<dbReference type="Pfam" id="PF13328">
    <property type="entry name" value="HD_4"/>
    <property type="match status" value="1"/>
</dbReference>
<reference evidence="2" key="1">
    <citation type="journal article" date="2019" name="Int. J. Syst. Evol. Microbiol.">
        <title>The Global Catalogue of Microorganisms (GCM) 10K type strain sequencing project: providing services to taxonomists for standard genome sequencing and annotation.</title>
        <authorList>
            <consortium name="The Broad Institute Genomics Platform"/>
            <consortium name="The Broad Institute Genome Sequencing Center for Infectious Disease"/>
            <person name="Wu L."/>
            <person name="Ma J."/>
        </authorList>
    </citation>
    <scope>NUCLEOTIDE SEQUENCE [LARGE SCALE GENOMIC DNA]</scope>
    <source>
        <strain evidence="2">CCUG 53270</strain>
    </source>
</reference>
<sequence length="294" mass="33784">MSSIIDRAIEFAARAHRGQVRKGTDIPYVSHPFAVGMILQEARCKPEVIAAGILHDTLEDTETTYEDLHRLFGAQVADIVLGCSEPDKSLSWEERKEHTIQYLKTAPRPIRMVACADKLHNVRSTIRAMEAEGESVWKRFKRGKEQQTWYYRQLIESLGYESGFPLLTLLEQEIEALFGSGRSEGTVRAEIDNERIDALFTSIYKPAGEHSEQAGELQIQSLLDEILTLRDRIRHEDEPFQAMAEYLAERGVQFEHSEGSELVIAFCAALKQKLGWYNYEVYEHFRRNWKKGSF</sequence>
<evidence type="ECO:0000313" key="1">
    <source>
        <dbReference type="EMBL" id="MFD1220614.1"/>
    </source>
</evidence>
<dbReference type="PANTHER" id="PTHR46246">
    <property type="entry name" value="GUANOSINE-3',5'-BIS(DIPHOSPHATE) 3'-PYROPHOSPHOHYDROLASE MESH1"/>
    <property type="match status" value="1"/>
</dbReference>
<comment type="caution">
    <text evidence="1">The sequence shown here is derived from an EMBL/GenBank/DDBJ whole genome shotgun (WGS) entry which is preliminary data.</text>
</comment>
<dbReference type="SUPFAM" id="SSF109604">
    <property type="entry name" value="HD-domain/PDEase-like"/>
    <property type="match status" value="1"/>
</dbReference>
<protein>
    <submittedName>
        <fullName evidence="1">HD domain-containing protein</fullName>
    </submittedName>
</protein>
<gene>
    <name evidence="1" type="ORF">ACFQ4B_10815</name>
</gene>
<dbReference type="PANTHER" id="PTHR46246:SF1">
    <property type="entry name" value="GUANOSINE-3',5'-BIS(DIPHOSPHATE) 3'-PYROPHOSPHOHYDROLASE MESH1"/>
    <property type="match status" value="1"/>
</dbReference>
<organism evidence="1 2">
    <name type="scientific">Paenibacillus vulneris</name>
    <dbReference type="NCBI Taxonomy" id="1133364"/>
    <lineage>
        <taxon>Bacteria</taxon>
        <taxon>Bacillati</taxon>
        <taxon>Bacillota</taxon>
        <taxon>Bacilli</taxon>
        <taxon>Bacillales</taxon>
        <taxon>Paenibacillaceae</taxon>
        <taxon>Paenibacillus</taxon>
    </lineage>
</organism>
<keyword evidence="2" id="KW-1185">Reference proteome</keyword>
<dbReference type="Gene3D" id="1.10.3210.10">
    <property type="entry name" value="Hypothetical protein af1432"/>
    <property type="match status" value="1"/>
</dbReference>